<dbReference type="GO" id="GO:0031969">
    <property type="term" value="C:chloroplast membrane"/>
    <property type="evidence" value="ECO:0007669"/>
    <property type="project" value="TreeGrafter"/>
</dbReference>
<feature type="transmembrane region" description="Helical" evidence="1">
    <location>
        <begin position="241"/>
        <end position="261"/>
    </location>
</feature>
<reference evidence="2" key="1">
    <citation type="submission" date="2021-01" db="EMBL/GenBank/DDBJ databases">
        <authorList>
            <person name="Corre E."/>
            <person name="Pelletier E."/>
            <person name="Niang G."/>
            <person name="Scheremetjew M."/>
            <person name="Finn R."/>
            <person name="Kale V."/>
            <person name="Holt S."/>
            <person name="Cochrane G."/>
            <person name="Meng A."/>
            <person name="Brown T."/>
            <person name="Cohen L."/>
        </authorList>
    </citation>
    <scope>NUCLEOTIDE SEQUENCE</scope>
    <source>
        <strain evidence="2">RCC1871</strain>
    </source>
</reference>
<organism evidence="2">
    <name type="scientific">Chloropicon roscoffensis</name>
    <dbReference type="NCBI Taxonomy" id="1461544"/>
    <lineage>
        <taxon>Eukaryota</taxon>
        <taxon>Viridiplantae</taxon>
        <taxon>Chlorophyta</taxon>
        <taxon>Chloropicophyceae</taxon>
        <taxon>Chloropicales</taxon>
        <taxon>Chloropicaceae</taxon>
        <taxon>Chloropicon</taxon>
    </lineage>
</organism>
<keyword evidence="1" id="KW-1133">Transmembrane helix</keyword>
<keyword evidence="4" id="KW-1185">Reference proteome</keyword>
<dbReference type="Pfam" id="PF11833">
    <property type="entry name" value="CPP1-like"/>
    <property type="match status" value="1"/>
</dbReference>
<dbReference type="EMBL" id="HBHZ01011376">
    <property type="protein sequence ID" value="CAE0195691.1"/>
    <property type="molecule type" value="Transcribed_RNA"/>
</dbReference>
<keyword evidence="1" id="KW-0472">Membrane</keyword>
<evidence type="ECO:0000313" key="3">
    <source>
        <dbReference type="EMBL" id="WZN66750.1"/>
    </source>
</evidence>
<dbReference type="InterPro" id="IPR021788">
    <property type="entry name" value="CPP1-like"/>
</dbReference>
<protein>
    <submittedName>
        <fullName evidence="2">Uncharacterized protein</fullName>
    </submittedName>
</protein>
<accession>A0A7S3CGM2</accession>
<feature type="transmembrane region" description="Helical" evidence="1">
    <location>
        <begin position="204"/>
        <end position="229"/>
    </location>
</feature>
<reference evidence="3 4" key="2">
    <citation type="submission" date="2024-03" db="EMBL/GenBank/DDBJ databases">
        <title>Complete genome sequence of the green alga Chloropicon roscoffensis RCC1871.</title>
        <authorList>
            <person name="Lemieux C."/>
            <person name="Pombert J.-F."/>
            <person name="Otis C."/>
            <person name="Turmel M."/>
        </authorList>
    </citation>
    <scope>NUCLEOTIDE SEQUENCE [LARGE SCALE GENOMIC DNA]</scope>
    <source>
        <strain evidence="3 4">RCC1871</strain>
    </source>
</reference>
<evidence type="ECO:0000313" key="4">
    <source>
        <dbReference type="Proteomes" id="UP001472866"/>
    </source>
</evidence>
<name>A0A7S3CGM2_9CHLO</name>
<sequence>MKAARTQARSRASARTNAGARVAAGGLRLGRPLAEARRHPRIIPRAAGNPAGDPYGVLGVAPGADSEAINRAYKSKMSAASSDDEKKEIESAHTSIMMSSLTARLGGASSVAKEIRYADRTPIFLWRPRVHLCEQKDILINGGIWAFAIYWANKSTYSPWQPLMMGFAVLFIRMNYKLMPLMPRPATDDRKEIRQADTKRLGRAFGVVGGLFALFAGIISTLPSVLMALKITVPLWLLGSLYEFSVGVAGLLGSMIGASFLR</sequence>
<dbReference type="EMBL" id="CP151516">
    <property type="protein sequence ID" value="WZN66750.1"/>
    <property type="molecule type" value="Genomic_DNA"/>
</dbReference>
<evidence type="ECO:0000313" key="2">
    <source>
        <dbReference type="EMBL" id="CAE0195691.1"/>
    </source>
</evidence>
<dbReference type="AlphaFoldDB" id="A0A7S3CGM2"/>
<gene>
    <name evidence="2" type="ORF">CROS1456_LOCUS8788</name>
    <name evidence="3" type="ORF">HKI87_16g83200</name>
</gene>
<proteinExistence type="predicted"/>
<dbReference type="PANTHER" id="PTHR33372:SF2">
    <property type="entry name" value="PROTEIN CHAPERONE-LIKE PROTEIN OF POR1, CHLOROPLASTIC"/>
    <property type="match status" value="1"/>
</dbReference>
<evidence type="ECO:0000256" key="1">
    <source>
        <dbReference type="SAM" id="Phobius"/>
    </source>
</evidence>
<keyword evidence="1" id="KW-0812">Transmembrane</keyword>
<dbReference type="Proteomes" id="UP001472866">
    <property type="component" value="Chromosome 16"/>
</dbReference>
<dbReference type="PANTHER" id="PTHR33372">
    <property type="match status" value="1"/>
</dbReference>